<organism evidence="3">
    <name type="scientific">Caenorhabditis remanei</name>
    <name type="common">Caenorhabditis vulgaris</name>
    <dbReference type="NCBI Taxonomy" id="31234"/>
    <lineage>
        <taxon>Eukaryota</taxon>
        <taxon>Metazoa</taxon>
        <taxon>Ecdysozoa</taxon>
        <taxon>Nematoda</taxon>
        <taxon>Chromadorea</taxon>
        <taxon>Rhabditida</taxon>
        <taxon>Rhabditina</taxon>
        <taxon>Rhabditomorpha</taxon>
        <taxon>Rhabditoidea</taxon>
        <taxon>Rhabditidae</taxon>
        <taxon>Peloderinae</taxon>
        <taxon>Caenorhabditis</taxon>
    </lineage>
</organism>
<evidence type="ECO:0000256" key="1">
    <source>
        <dbReference type="SAM" id="MobiDB-lite"/>
    </source>
</evidence>
<feature type="compositionally biased region" description="Basic and acidic residues" evidence="1">
    <location>
        <begin position="1"/>
        <end position="15"/>
    </location>
</feature>
<evidence type="ECO:0000313" key="2">
    <source>
        <dbReference type="EMBL" id="EFO99482.1"/>
    </source>
</evidence>
<dbReference type="KEGG" id="crq:GCK72_025866"/>
<name>E3MEE1_CAERE</name>
<sequence length="160" mass="18061">MPAEKRDIAKEHNEDSTPVTKYGRFERSQPPEVLFPNSISGSALLAKRRLQSVTKSPSSSLEKINSPTYFQILKDLRQIERDLNAPDFPATSSSNGPPQKVLVGNKFFPPQFVIPSQKKDRPEDNANHNKNTSSPETSKKFWPITATHWVHGPAYKKLYS</sequence>
<dbReference type="InParanoid" id="E3MEE1"/>
<reference evidence="2" key="1">
    <citation type="submission" date="2007-07" db="EMBL/GenBank/DDBJ databases">
        <title>PCAP assembly of the Caenorhabditis remanei genome.</title>
        <authorList>
            <consortium name="The Caenorhabditis remanei Sequencing Consortium"/>
            <person name="Wilson R.K."/>
        </authorList>
    </citation>
    <scope>NUCLEOTIDE SEQUENCE [LARGE SCALE GENOMIC DNA]</scope>
    <source>
        <strain evidence="2">PB4641</strain>
    </source>
</reference>
<keyword evidence="3" id="KW-1185">Reference proteome</keyword>
<dbReference type="Proteomes" id="UP000008281">
    <property type="component" value="Unassembled WGS sequence"/>
</dbReference>
<gene>
    <name evidence="2" type="ORF">CRE_22379</name>
</gene>
<feature type="region of interest" description="Disordered" evidence="1">
    <location>
        <begin position="84"/>
        <end position="139"/>
    </location>
</feature>
<feature type="region of interest" description="Disordered" evidence="1">
    <location>
        <begin position="1"/>
        <end position="37"/>
    </location>
</feature>
<dbReference type="HOGENOM" id="CLU_1653752_0_0_1"/>
<accession>E3MEE1</accession>
<dbReference type="CTD" id="9817457"/>
<protein>
    <submittedName>
        <fullName evidence="2">Uncharacterized protein</fullName>
    </submittedName>
</protein>
<feature type="compositionally biased region" description="Basic and acidic residues" evidence="1">
    <location>
        <begin position="117"/>
        <end position="127"/>
    </location>
</feature>
<evidence type="ECO:0000313" key="3">
    <source>
        <dbReference type="Proteomes" id="UP000008281"/>
    </source>
</evidence>
<dbReference type="EMBL" id="DS268438">
    <property type="protein sequence ID" value="EFO99482.1"/>
    <property type="molecule type" value="Genomic_DNA"/>
</dbReference>
<dbReference type="GeneID" id="9817457"/>
<dbReference type="AlphaFoldDB" id="E3MEE1"/>
<dbReference type="RefSeq" id="XP_003105564.2">
    <property type="nucleotide sequence ID" value="XM_003105516.2"/>
</dbReference>
<proteinExistence type="predicted"/>